<comment type="caution">
    <text evidence="7">The sequence shown here is derived from an EMBL/GenBank/DDBJ whole genome shotgun (WGS) entry which is preliminary data.</text>
</comment>
<feature type="domain" description="Metallo-beta-lactamase" evidence="6">
    <location>
        <begin position="13"/>
        <end position="294"/>
    </location>
</feature>
<accession>A0A367L365</accession>
<evidence type="ECO:0000256" key="1">
    <source>
        <dbReference type="ARBA" id="ARBA00001947"/>
    </source>
</evidence>
<gene>
    <name evidence="7" type="ORF">L249_4802</name>
</gene>
<dbReference type="AlphaFoldDB" id="A0A367L365"/>
<dbReference type="OrthoDB" id="10250730at2759"/>
<dbReference type="Proteomes" id="UP000253664">
    <property type="component" value="Unassembled WGS sequence"/>
</dbReference>
<sequence>MSPQKKDLPEAKDPSAFVKIAVFDGGLMVGPGSFLVQGLNGVCNFNSWRFLITHEPSATKLWFDLGLSSDLAQYSDHIRANQVVLFKPQPPEQTVLENARSVGVEADSIKHVIISHAHWDHVYPVGSFFPKANVICGPGSRRLTAESWPEHADSPFDSRVWNPDKSELPLRELPGPEEAPDGFWQRLGPFEHAHDFFGDGSFWLLRSPGHYPGHMVALARTRNKAGERRFVLLAADALHCYHLLHYPAAPFGKGLPLNKTGTIHEDVDVARRDLENIAAVQEAYGKELFVWPAHVDSLEGIWEF</sequence>
<organism evidence="7 8">
    <name type="scientific">Ophiocordyceps polyrhachis-furcata BCC 54312</name>
    <dbReference type="NCBI Taxonomy" id="1330021"/>
    <lineage>
        <taxon>Eukaryota</taxon>
        <taxon>Fungi</taxon>
        <taxon>Dikarya</taxon>
        <taxon>Ascomycota</taxon>
        <taxon>Pezizomycotina</taxon>
        <taxon>Sordariomycetes</taxon>
        <taxon>Hypocreomycetidae</taxon>
        <taxon>Hypocreales</taxon>
        <taxon>Ophiocordycipitaceae</taxon>
        <taxon>Ophiocordyceps</taxon>
    </lineage>
</organism>
<dbReference type="InterPro" id="IPR001279">
    <property type="entry name" value="Metallo-B-lactamas"/>
</dbReference>
<dbReference type="InterPro" id="IPR051013">
    <property type="entry name" value="MBL_superfamily_lactonases"/>
</dbReference>
<protein>
    <recommendedName>
        <fullName evidence="6">Metallo-beta-lactamase domain-containing protein</fullName>
    </recommendedName>
</protein>
<evidence type="ECO:0000256" key="2">
    <source>
        <dbReference type="ARBA" id="ARBA00007749"/>
    </source>
</evidence>
<dbReference type="PANTHER" id="PTHR42978">
    <property type="entry name" value="QUORUM-QUENCHING LACTONASE YTNP-RELATED-RELATED"/>
    <property type="match status" value="1"/>
</dbReference>
<dbReference type="CDD" id="cd07730">
    <property type="entry name" value="metallo-hydrolase-like_MBL-fold"/>
    <property type="match status" value="1"/>
</dbReference>
<reference evidence="7 8" key="1">
    <citation type="journal article" date="2015" name="BMC Genomics">
        <title>Insights from the genome of Ophiocordyceps polyrhachis-furcata to pathogenicity and host specificity in insect fungi.</title>
        <authorList>
            <person name="Wichadakul D."/>
            <person name="Kobmoo N."/>
            <person name="Ingsriswang S."/>
            <person name="Tangphatsornruang S."/>
            <person name="Chantasingh D."/>
            <person name="Luangsa-ard J.J."/>
            <person name="Eurwilaichitr L."/>
        </authorList>
    </citation>
    <scope>NUCLEOTIDE SEQUENCE [LARGE SCALE GENOMIC DNA]</scope>
    <source>
        <strain evidence="7 8">BCC 54312</strain>
    </source>
</reference>
<proteinExistence type="inferred from homology"/>
<evidence type="ECO:0000256" key="3">
    <source>
        <dbReference type="ARBA" id="ARBA00022723"/>
    </source>
</evidence>
<evidence type="ECO:0000256" key="4">
    <source>
        <dbReference type="ARBA" id="ARBA00022801"/>
    </source>
</evidence>
<evidence type="ECO:0000256" key="5">
    <source>
        <dbReference type="ARBA" id="ARBA00022833"/>
    </source>
</evidence>
<dbReference type="EMBL" id="LKCN02000018">
    <property type="protein sequence ID" value="RCI08847.1"/>
    <property type="molecule type" value="Genomic_DNA"/>
</dbReference>
<dbReference type="Gene3D" id="3.60.15.10">
    <property type="entry name" value="Ribonuclease Z/Hydroxyacylglutathione hydrolase-like"/>
    <property type="match status" value="1"/>
</dbReference>
<keyword evidence="3" id="KW-0479">Metal-binding</keyword>
<name>A0A367L365_9HYPO</name>
<dbReference type="STRING" id="1330021.A0A367L365"/>
<dbReference type="PANTHER" id="PTHR42978:SF2">
    <property type="entry name" value="102 KBASES UNSTABLE REGION: FROM 1 TO 119443"/>
    <property type="match status" value="1"/>
</dbReference>
<evidence type="ECO:0000313" key="8">
    <source>
        <dbReference type="Proteomes" id="UP000253664"/>
    </source>
</evidence>
<keyword evidence="4" id="KW-0378">Hydrolase</keyword>
<dbReference type="GO" id="GO:0016787">
    <property type="term" value="F:hydrolase activity"/>
    <property type="evidence" value="ECO:0007669"/>
    <property type="project" value="UniProtKB-KW"/>
</dbReference>
<comment type="cofactor">
    <cofactor evidence="1">
        <name>Zn(2+)</name>
        <dbReference type="ChEBI" id="CHEBI:29105"/>
    </cofactor>
</comment>
<dbReference type="InterPro" id="IPR036866">
    <property type="entry name" value="RibonucZ/Hydroxyglut_hydro"/>
</dbReference>
<comment type="similarity">
    <text evidence="2">Belongs to the metallo-beta-lactamase superfamily.</text>
</comment>
<evidence type="ECO:0000313" key="7">
    <source>
        <dbReference type="EMBL" id="RCI08847.1"/>
    </source>
</evidence>
<keyword evidence="5" id="KW-0862">Zinc</keyword>
<dbReference type="SUPFAM" id="SSF56281">
    <property type="entry name" value="Metallo-hydrolase/oxidoreductase"/>
    <property type="match status" value="1"/>
</dbReference>
<keyword evidence="8" id="KW-1185">Reference proteome</keyword>
<dbReference type="Pfam" id="PF00753">
    <property type="entry name" value="Lactamase_B"/>
    <property type="match status" value="1"/>
</dbReference>
<dbReference type="GO" id="GO:0046872">
    <property type="term" value="F:metal ion binding"/>
    <property type="evidence" value="ECO:0007669"/>
    <property type="project" value="UniProtKB-KW"/>
</dbReference>
<dbReference type="SMART" id="SM00849">
    <property type="entry name" value="Lactamase_B"/>
    <property type="match status" value="1"/>
</dbReference>
<evidence type="ECO:0000259" key="6">
    <source>
        <dbReference type="SMART" id="SM00849"/>
    </source>
</evidence>